<protein>
    <submittedName>
        <fullName evidence="1">Uncharacterized protein</fullName>
    </submittedName>
</protein>
<name>A0A1L9RIX1_ASPWE</name>
<dbReference type="OrthoDB" id="4520016at2759"/>
<dbReference type="GeneID" id="63746674"/>
<accession>A0A1L9RIX1</accession>
<reference evidence="2" key="1">
    <citation type="journal article" date="2017" name="Genome Biol.">
        <title>Comparative genomics reveals high biological diversity and specific adaptations in the industrially and medically important fungal genus Aspergillus.</title>
        <authorList>
            <person name="de Vries R.P."/>
            <person name="Riley R."/>
            <person name="Wiebenga A."/>
            <person name="Aguilar-Osorio G."/>
            <person name="Amillis S."/>
            <person name="Uchima C.A."/>
            <person name="Anderluh G."/>
            <person name="Asadollahi M."/>
            <person name="Askin M."/>
            <person name="Barry K."/>
            <person name="Battaglia E."/>
            <person name="Bayram O."/>
            <person name="Benocci T."/>
            <person name="Braus-Stromeyer S.A."/>
            <person name="Caldana C."/>
            <person name="Canovas D."/>
            <person name="Cerqueira G.C."/>
            <person name="Chen F."/>
            <person name="Chen W."/>
            <person name="Choi C."/>
            <person name="Clum A."/>
            <person name="Dos Santos R.A."/>
            <person name="Damasio A.R."/>
            <person name="Diallinas G."/>
            <person name="Emri T."/>
            <person name="Fekete E."/>
            <person name="Flipphi M."/>
            <person name="Freyberg S."/>
            <person name="Gallo A."/>
            <person name="Gournas C."/>
            <person name="Habgood R."/>
            <person name="Hainaut M."/>
            <person name="Harispe M.L."/>
            <person name="Henrissat B."/>
            <person name="Hilden K.S."/>
            <person name="Hope R."/>
            <person name="Hossain A."/>
            <person name="Karabika E."/>
            <person name="Karaffa L."/>
            <person name="Karanyi Z."/>
            <person name="Krasevec N."/>
            <person name="Kuo A."/>
            <person name="Kusch H."/>
            <person name="LaButti K."/>
            <person name="Lagendijk E.L."/>
            <person name="Lapidus A."/>
            <person name="Levasseur A."/>
            <person name="Lindquist E."/>
            <person name="Lipzen A."/>
            <person name="Logrieco A.F."/>
            <person name="MacCabe A."/>
            <person name="Maekelae M.R."/>
            <person name="Malavazi I."/>
            <person name="Melin P."/>
            <person name="Meyer V."/>
            <person name="Mielnichuk N."/>
            <person name="Miskei M."/>
            <person name="Molnar A.P."/>
            <person name="Mule G."/>
            <person name="Ngan C.Y."/>
            <person name="Orejas M."/>
            <person name="Orosz E."/>
            <person name="Ouedraogo J.P."/>
            <person name="Overkamp K.M."/>
            <person name="Park H.-S."/>
            <person name="Perrone G."/>
            <person name="Piumi F."/>
            <person name="Punt P.J."/>
            <person name="Ram A.F."/>
            <person name="Ramon A."/>
            <person name="Rauscher S."/>
            <person name="Record E."/>
            <person name="Riano-Pachon D.M."/>
            <person name="Robert V."/>
            <person name="Roehrig J."/>
            <person name="Ruller R."/>
            <person name="Salamov A."/>
            <person name="Salih N.S."/>
            <person name="Samson R.A."/>
            <person name="Sandor E."/>
            <person name="Sanguinetti M."/>
            <person name="Schuetze T."/>
            <person name="Sepcic K."/>
            <person name="Shelest E."/>
            <person name="Sherlock G."/>
            <person name="Sophianopoulou V."/>
            <person name="Squina F.M."/>
            <person name="Sun H."/>
            <person name="Susca A."/>
            <person name="Todd R.B."/>
            <person name="Tsang A."/>
            <person name="Unkles S.E."/>
            <person name="van de Wiele N."/>
            <person name="van Rossen-Uffink D."/>
            <person name="Oliveira J.V."/>
            <person name="Vesth T.C."/>
            <person name="Visser J."/>
            <person name="Yu J.-H."/>
            <person name="Zhou M."/>
            <person name="Andersen M.R."/>
            <person name="Archer D.B."/>
            <person name="Baker S.E."/>
            <person name="Benoit I."/>
            <person name="Brakhage A.A."/>
            <person name="Braus G.H."/>
            <person name="Fischer R."/>
            <person name="Frisvad J.C."/>
            <person name="Goldman G.H."/>
            <person name="Houbraken J."/>
            <person name="Oakley B."/>
            <person name="Pocsi I."/>
            <person name="Scazzocchio C."/>
            <person name="Seiboth B."/>
            <person name="vanKuyk P.A."/>
            <person name="Wortman J."/>
            <person name="Dyer P.S."/>
            <person name="Grigoriev I.V."/>
        </authorList>
    </citation>
    <scope>NUCLEOTIDE SEQUENCE [LARGE SCALE GENOMIC DNA]</scope>
    <source>
        <strain evidence="2">DTO 134E9</strain>
    </source>
</reference>
<sequence>MAEPKDWISPANLFLQTQVYRLGTNHGLCSLPLGPERDFLLLTWGPVIYRTTYAPDSQRLIPIFLRALNEEIRKALPRCLPGSPDQIRQLERTYSSKVFSSQETYHGVDEIIIREAFHDWKISLALTSSDLPVRLRMCLLVDDGVLSFLTGMLDSSTLVEKEPDFSKCPVKVIEENFLALNHVDSNSTEGKYLGWTTVTLSSLVEIYNGMQQGKCLADYHKEGRVYLGDNKWK</sequence>
<dbReference type="AlphaFoldDB" id="A0A1L9RIX1"/>
<gene>
    <name evidence="1" type="ORF">ASPWEDRAFT_171717</name>
</gene>
<evidence type="ECO:0000313" key="2">
    <source>
        <dbReference type="Proteomes" id="UP000184383"/>
    </source>
</evidence>
<dbReference type="VEuPathDB" id="FungiDB:ASPWEDRAFT_171717"/>
<dbReference type="RefSeq" id="XP_040688562.1">
    <property type="nucleotide sequence ID" value="XM_040830826.1"/>
</dbReference>
<organism evidence="1 2">
    <name type="scientific">Aspergillus wentii DTO 134E9</name>
    <dbReference type="NCBI Taxonomy" id="1073089"/>
    <lineage>
        <taxon>Eukaryota</taxon>
        <taxon>Fungi</taxon>
        <taxon>Dikarya</taxon>
        <taxon>Ascomycota</taxon>
        <taxon>Pezizomycotina</taxon>
        <taxon>Eurotiomycetes</taxon>
        <taxon>Eurotiomycetidae</taxon>
        <taxon>Eurotiales</taxon>
        <taxon>Aspergillaceae</taxon>
        <taxon>Aspergillus</taxon>
        <taxon>Aspergillus subgen. Cremei</taxon>
    </lineage>
</organism>
<evidence type="ECO:0000313" key="1">
    <source>
        <dbReference type="EMBL" id="OJJ34886.1"/>
    </source>
</evidence>
<proteinExistence type="predicted"/>
<dbReference type="Proteomes" id="UP000184383">
    <property type="component" value="Unassembled WGS sequence"/>
</dbReference>
<dbReference type="EMBL" id="KV878212">
    <property type="protein sequence ID" value="OJJ34886.1"/>
    <property type="molecule type" value="Genomic_DNA"/>
</dbReference>
<dbReference type="STRING" id="1073089.A0A1L9RIX1"/>
<keyword evidence="2" id="KW-1185">Reference proteome</keyword>